<dbReference type="Gramene" id="TuG1812G0600000689.01.T01">
    <property type="protein sequence ID" value="TuG1812G0600000689.01.T01"/>
    <property type="gene ID" value="TuG1812G0600000689.01"/>
</dbReference>
<accession>A0A8R7QQ18</accession>
<reference evidence="2" key="1">
    <citation type="journal article" date="2013" name="Nature">
        <title>Draft genome of the wheat A-genome progenitor Triticum urartu.</title>
        <authorList>
            <person name="Ling H.Q."/>
            <person name="Zhao S."/>
            <person name="Liu D."/>
            <person name="Wang J."/>
            <person name="Sun H."/>
            <person name="Zhang C."/>
            <person name="Fan H."/>
            <person name="Li D."/>
            <person name="Dong L."/>
            <person name="Tao Y."/>
            <person name="Gao C."/>
            <person name="Wu H."/>
            <person name="Li Y."/>
            <person name="Cui Y."/>
            <person name="Guo X."/>
            <person name="Zheng S."/>
            <person name="Wang B."/>
            <person name="Yu K."/>
            <person name="Liang Q."/>
            <person name="Yang W."/>
            <person name="Lou X."/>
            <person name="Chen J."/>
            <person name="Feng M."/>
            <person name="Jian J."/>
            <person name="Zhang X."/>
            <person name="Luo G."/>
            <person name="Jiang Y."/>
            <person name="Liu J."/>
            <person name="Wang Z."/>
            <person name="Sha Y."/>
            <person name="Zhang B."/>
            <person name="Wu H."/>
            <person name="Tang D."/>
            <person name="Shen Q."/>
            <person name="Xue P."/>
            <person name="Zou S."/>
            <person name="Wang X."/>
            <person name="Liu X."/>
            <person name="Wang F."/>
            <person name="Yang Y."/>
            <person name="An X."/>
            <person name="Dong Z."/>
            <person name="Zhang K."/>
            <person name="Zhang X."/>
            <person name="Luo M.C."/>
            <person name="Dvorak J."/>
            <person name="Tong Y."/>
            <person name="Wang J."/>
            <person name="Yang H."/>
            <person name="Li Z."/>
            <person name="Wang D."/>
            <person name="Zhang A."/>
            <person name="Wang J."/>
        </authorList>
    </citation>
    <scope>NUCLEOTIDE SEQUENCE</scope>
    <source>
        <strain evidence="2">cv. G1812</strain>
    </source>
</reference>
<evidence type="ECO:0000313" key="1">
    <source>
        <dbReference type="EnsemblPlants" id="TuG1812G0600000689.01.T01"/>
    </source>
</evidence>
<protein>
    <submittedName>
        <fullName evidence="1">Uncharacterized protein</fullName>
    </submittedName>
</protein>
<proteinExistence type="predicted"/>
<reference evidence="1" key="3">
    <citation type="submission" date="2022-06" db="UniProtKB">
        <authorList>
            <consortium name="EnsemblPlants"/>
        </authorList>
    </citation>
    <scope>IDENTIFICATION</scope>
</reference>
<sequence>MTLQMLLLPSNTLRQAKESRRQGCLLLSMQNWQRVRLMRFLRLGTELHCCRDKHSKTLLKSSSREQSEATICDTSINMPICSFHACLCP</sequence>
<keyword evidence="2" id="KW-1185">Reference proteome</keyword>
<dbReference type="AlphaFoldDB" id="A0A8R7QQ18"/>
<evidence type="ECO:0000313" key="2">
    <source>
        <dbReference type="Proteomes" id="UP000015106"/>
    </source>
</evidence>
<name>A0A8R7QQ18_TRIUA</name>
<reference evidence="1" key="2">
    <citation type="submission" date="2018-03" db="EMBL/GenBank/DDBJ databases">
        <title>The Triticum urartu genome reveals the dynamic nature of wheat genome evolution.</title>
        <authorList>
            <person name="Ling H."/>
            <person name="Ma B."/>
            <person name="Shi X."/>
            <person name="Liu H."/>
            <person name="Dong L."/>
            <person name="Sun H."/>
            <person name="Cao Y."/>
            <person name="Gao Q."/>
            <person name="Zheng S."/>
            <person name="Li Y."/>
            <person name="Yu Y."/>
            <person name="Du H."/>
            <person name="Qi M."/>
            <person name="Li Y."/>
            <person name="Yu H."/>
            <person name="Cui Y."/>
            <person name="Wang N."/>
            <person name="Chen C."/>
            <person name="Wu H."/>
            <person name="Zhao Y."/>
            <person name="Zhang J."/>
            <person name="Li Y."/>
            <person name="Zhou W."/>
            <person name="Zhang B."/>
            <person name="Hu W."/>
            <person name="Eijk M."/>
            <person name="Tang J."/>
            <person name="Witsenboer H."/>
            <person name="Zhao S."/>
            <person name="Li Z."/>
            <person name="Zhang A."/>
            <person name="Wang D."/>
            <person name="Liang C."/>
        </authorList>
    </citation>
    <scope>NUCLEOTIDE SEQUENCE [LARGE SCALE GENOMIC DNA]</scope>
    <source>
        <strain evidence="1">cv. G1812</strain>
    </source>
</reference>
<dbReference type="EnsemblPlants" id="TuG1812G0600000689.01.T01">
    <property type="protein sequence ID" value="TuG1812G0600000689.01.T01"/>
    <property type="gene ID" value="TuG1812G0600000689.01"/>
</dbReference>
<dbReference type="Proteomes" id="UP000015106">
    <property type="component" value="Chromosome 6"/>
</dbReference>
<organism evidence="1 2">
    <name type="scientific">Triticum urartu</name>
    <name type="common">Red wild einkorn</name>
    <name type="synonym">Crithodium urartu</name>
    <dbReference type="NCBI Taxonomy" id="4572"/>
    <lineage>
        <taxon>Eukaryota</taxon>
        <taxon>Viridiplantae</taxon>
        <taxon>Streptophyta</taxon>
        <taxon>Embryophyta</taxon>
        <taxon>Tracheophyta</taxon>
        <taxon>Spermatophyta</taxon>
        <taxon>Magnoliopsida</taxon>
        <taxon>Liliopsida</taxon>
        <taxon>Poales</taxon>
        <taxon>Poaceae</taxon>
        <taxon>BOP clade</taxon>
        <taxon>Pooideae</taxon>
        <taxon>Triticodae</taxon>
        <taxon>Triticeae</taxon>
        <taxon>Triticinae</taxon>
        <taxon>Triticum</taxon>
    </lineage>
</organism>